<dbReference type="Pfam" id="PF14111">
    <property type="entry name" value="DUF4283"/>
    <property type="match status" value="1"/>
</dbReference>
<reference evidence="2 3" key="1">
    <citation type="journal article" date="2018" name="PLoS Genet.">
        <title>Population sequencing reveals clonal diversity and ancestral inbreeding in the grapevine cultivar Chardonnay.</title>
        <authorList>
            <person name="Roach M.J."/>
            <person name="Johnson D.L."/>
            <person name="Bohlmann J."/>
            <person name="van Vuuren H.J."/>
            <person name="Jones S.J."/>
            <person name="Pretorius I.S."/>
            <person name="Schmidt S.A."/>
            <person name="Borneman A.R."/>
        </authorList>
    </citation>
    <scope>NUCLEOTIDE SEQUENCE [LARGE SCALE GENOMIC DNA]</scope>
    <source>
        <strain evidence="3">cv. Chardonnay</strain>
        <tissue evidence="2">Leaf</tissue>
    </source>
</reference>
<name>A0A438CA89_VITVI</name>
<dbReference type="InterPro" id="IPR025558">
    <property type="entry name" value="DUF4283"/>
</dbReference>
<organism evidence="2 3">
    <name type="scientific">Vitis vinifera</name>
    <name type="common">Grape</name>
    <dbReference type="NCBI Taxonomy" id="29760"/>
    <lineage>
        <taxon>Eukaryota</taxon>
        <taxon>Viridiplantae</taxon>
        <taxon>Streptophyta</taxon>
        <taxon>Embryophyta</taxon>
        <taxon>Tracheophyta</taxon>
        <taxon>Spermatophyta</taxon>
        <taxon>Magnoliopsida</taxon>
        <taxon>eudicotyledons</taxon>
        <taxon>Gunneridae</taxon>
        <taxon>Pentapetalae</taxon>
        <taxon>rosids</taxon>
        <taxon>Vitales</taxon>
        <taxon>Vitaceae</taxon>
        <taxon>Viteae</taxon>
        <taxon>Vitis</taxon>
    </lineage>
</organism>
<dbReference type="Gene3D" id="3.60.10.10">
    <property type="entry name" value="Endonuclease/exonuclease/phosphatase"/>
    <property type="match status" value="1"/>
</dbReference>
<proteinExistence type="predicted"/>
<sequence length="1092" mass="123246">MEESRGLSKGGKCWFAIESKTFEISIEVVRGVEAWCRGESSSRRLKVWEEGGRKFRLDCYTNKAGPLESPLSTLAVRKFFLEVPTSDKEGCSVKGSEKGLGSFVEVVSRKTGKSGESFWVHLWDRELLSREEQLSRCLVSCFGGSFEFVPLLSSLKRWAFESWLLKGDLRISRLGGALVLFEFKNKCEANMVLLRGCGRFEDREFILQRWGPEVGCTWNESHAKEGWVRVVGLPLHLWSREVVAGNTCWEISLWWEAPLRVSQVVPRSVLHLRNGYEGSKVQVECGRRLRIAEGAGGRLAHGPTVDSSASGPGLKASFELVGSAAGLEQELLAIEGANIGGSCPCRLMLIDEVLLDEASRWSAKGARSRVPLREELFEVFSAREGRKESLWASFGSASATELAIVLFRSGFESPIADRMALQQEEGGQDEGWSSSYLAKFSHCLGMPTEGFEEEILYLLRRMKGRIEFKSQDGVYRKTKSSASKSSRELKKLEWTVSYKKARVATNTDWRAVSSRGATGVILVFWDNKLVELVDVEEGEFSISCRFKNCVDGLMWVFTGVYGPGGPFTWRGGLNNQSRSRLDRFLVTDNWDSMLNGAMQGIFPRPASDHFPILLEGGGMKRGPSPFKFENMWLDEKGLKGPNEEVGETLRQVEYWNEMEKYSTLNLEDCEARKEARESYKTWVLREEISWRQKSRELWLKEGDNNTRFFHRMANAHSRRNWLSKLKVNGCWYTEENDLKNSVVEAFQKLYYEEGGWLPCIEGLSFMRLASSEAEGLEIPFTKGEVYAALTDLGKDKALGPDGFTMVFWLFCWDVVKIETMGFFREFHERGRFVKSLNATFLVLVPKKGGAEDLKDFRRLALWATSISCWPRQILDAVLIANEVVDSRLKDNVGGVLCKLDIEKAYDHFFPKLERVETRRSSFSLFVCDSHGGLKINLEKNELILVGRVHDIEDLVLELGCKVGGLPSCYLDRGGVAFLQRIQAFRVQREEEDRVFWTASKCGAFSVKSLYFMLELGGSSLFPCDSIWRVRVPPKVLSLSIGSRNGGSPFTSLCQDAGLVEPSSLPFWCVLDSFVYSEGNSSWMKCSVCGESS</sequence>
<evidence type="ECO:0000259" key="1">
    <source>
        <dbReference type="Pfam" id="PF14111"/>
    </source>
</evidence>
<evidence type="ECO:0000313" key="3">
    <source>
        <dbReference type="Proteomes" id="UP000288805"/>
    </source>
</evidence>
<protein>
    <recommendedName>
        <fullName evidence="1">DUF4283 domain-containing protein</fullName>
    </recommendedName>
</protein>
<accession>A0A438CA89</accession>
<evidence type="ECO:0000313" key="2">
    <source>
        <dbReference type="EMBL" id="RVW20162.1"/>
    </source>
</evidence>
<gene>
    <name evidence="2" type="ORF">CK203_115765</name>
</gene>
<dbReference type="InterPro" id="IPR036691">
    <property type="entry name" value="Endo/exonu/phosph_ase_sf"/>
</dbReference>
<dbReference type="PANTHER" id="PTHR34427:SF5">
    <property type="entry name" value="DUF4283 DOMAIN-CONTAINING PROTEIN"/>
    <property type="match status" value="1"/>
</dbReference>
<feature type="domain" description="DUF4283" evidence="1">
    <location>
        <begin position="131"/>
        <end position="217"/>
    </location>
</feature>
<dbReference type="SUPFAM" id="SSF56219">
    <property type="entry name" value="DNase I-like"/>
    <property type="match status" value="1"/>
</dbReference>
<dbReference type="EMBL" id="QGNW01002391">
    <property type="protein sequence ID" value="RVW20162.1"/>
    <property type="molecule type" value="Genomic_DNA"/>
</dbReference>
<comment type="caution">
    <text evidence="2">The sequence shown here is derived from an EMBL/GenBank/DDBJ whole genome shotgun (WGS) entry which is preliminary data.</text>
</comment>
<dbReference type="AlphaFoldDB" id="A0A438CA89"/>
<dbReference type="PANTHER" id="PTHR34427">
    <property type="entry name" value="DUF4283 DOMAIN PROTEIN"/>
    <property type="match status" value="1"/>
</dbReference>
<dbReference type="Proteomes" id="UP000288805">
    <property type="component" value="Unassembled WGS sequence"/>
</dbReference>